<comment type="similarity">
    <text evidence="5">Belongs to the membrane fusion protein (MFP) (TC 8.A.1) family.</text>
</comment>
<dbReference type="AlphaFoldDB" id="A0A212LFJ4"/>
<organism evidence="7">
    <name type="scientific">uncultured Pleomorphomonas sp</name>
    <dbReference type="NCBI Taxonomy" id="442121"/>
    <lineage>
        <taxon>Bacteria</taxon>
        <taxon>Pseudomonadati</taxon>
        <taxon>Pseudomonadota</taxon>
        <taxon>Alphaproteobacteria</taxon>
        <taxon>Hyphomicrobiales</taxon>
        <taxon>Pleomorphomonadaceae</taxon>
        <taxon>Pleomorphomonas</taxon>
        <taxon>environmental samples</taxon>
    </lineage>
</organism>
<evidence type="ECO:0000256" key="1">
    <source>
        <dbReference type="ARBA" id="ARBA00004167"/>
    </source>
</evidence>
<comment type="subcellular location">
    <subcellularLocation>
        <location evidence="5">Cell inner membrane</location>
        <topology evidence="5">Single-pass membrane protein</topology>
    </subcellularLocation>
    <subcellularLocation>
        <location evidence="1">Membrane</location>
        <topology evidence="1">Single-pass membrane protein</topology>
    </subcellularLocation>
</comment>
<keyword evidence="5" id="KW-0997">Cell inner membrane</keyword>
<dbReference type="PRINTS" id="PR01490">
    <property type="entry name" value="RTXTOXIND"/>
</dbReference>
<keyword evidence="5" id="KW-0813">Transport</keyword>
<dbReference type="Gene3D" id="2.40.30.170">
    <property type="match status" value="1"/>
</dbReference>
<dbReference type="EMBL" id="FMJD01000008">
    <property type="protein sequence ID" value="SCM76237.1"/>
    <property type="molecule type" value="Genomic_DNA"/>
</dbReference>
<dbReference type="PANTHER" id="PTHR30386:SF26">
    <property type="entry name" value="TRANSPORT PROTEIN COMB"/>
    <property type="match status" value="1"/>
</dbReference>
<protein>
    <recommendedName>
        <fullName evidence="5">Membrane fusion protein (MFP) family protein</fullName>
    </recommendedName>
</protein>
<keyword evidence="2 5" id="KW-0812">Transmembrane</keyword>
<dbReference type="InterPro" id="IPR010129">
    <property type="entry name" value="T1SS_HlyD"/>
</dbReference>
<accession>A0A212LFJ4</accession>
<dbReference type="Gene3D" id="2.40.50.100">
    <property type="match status" value="1"/>
</dbReference>
<keyword evidence="4 5" id="KW-0472">Membrane</keyword>
<name>A0A212LFJ4_9HYPH</name>
<sequence>MTGPSEGAPGAQASGLPKVSARYVEFLPAAVEIAARPTPRAVIGLIAVIFAATAAAIAWSAFARLDEYTNAVGRVRTTAPAALLQPVEAGSVTEISVENGQKVGAGQTLVVLDDTAVRTEHATTEVALTAWRAERLRRKAAIEAAVSGRRPVDVEFDPSVPSDVGERERASLRASLSALDAAVAAKTAEAQEASARRVRAEGVKAVREKLMAVLTERQGMQEKLLDSAAGSRAAVLGVNDQLFRVEADLVDTATQLAEIDATVERIDREKWQLVEEFLDEETRGIQAAERQIEQLAKQAEGLADRLTHFVIKAPIDGVVQQLAVTSPGQVVAVGQSIAVVVPEGGPLEVEALLPSADVGFVALGDEAVIKADAFPFTRYGTFSGRIAAISDEAVAAAKVLAMQDASEAGRGEGIGQPTGIPDVAGLHYILKIAPDDPRHTSTGRPLSLQPGMTVRVEIKTESRSALSFLMSPLAETLANSGHER</sequence>
<keyword evidence="3 5" id="KW-1133">Transmembrane helix</keyword>
<evidence type="ECO:0000256" key="2">
    <source>
        <dbReference type="ARBA" id="ARBA00022692"/>
    </source>
</evidence>
<feature type="coiled-coil region" evidence="6">
    <location>
        <begin position="278"/>
        <end position="305"/>
    </location>
</feature>
<evidence type="ECO:0000313" key="7">
    <source>
        <dbReference type="EMBL" id="SCM76237.1"/>
    </source>
</evidence>
<evidence type="ECO:0000256" key="3">
    <source>
        <dbReference type="ARBA" id="ARBA00022989"/>
    </source>
</evidence>
<dbReference type="GO" id="GO:0015031">
    <property type="term" value="P:protein transport"/>
    <property type="evidence" value="ECO:0007669"/>
    <property type="project" value="InterPro"/>
</dbReference>
<evidence type="ECO:0000256" key="6">
    <source>
        <dbReference type="SAM" id="Coils"/>
    </source>
</evidence>
<dbReference type="NCBIfam" id="TIGR01843">
    <property type="entry name" value="type_I_hlyD"/>
    <property type="match status" value="1"/>
</dbReference>
<feature type="transmembrane region" description="Helical" evidence="5">
    <location>
        <begin position="42"/>
        <end position="62"/>
    </location>
</feature>
<gene>
    <name evidence="7" type="ORF">KL86PLE_40042</name>
</gene>
<keyword evidence="5" id="KW-1003">Cell membrane</keyword>
<reference evidence="7" key="1">
    <citation type="submission" date="2016-08" db="EMBL/GenBank/DDBJ databases">
        <authorList>
            <person name="Seilhamer J.J."/>
        </authorList>
    </citation>
    <scope>NUCLEOTIDE SEQUENCE</scope>
    <source>
        <strain evidence="7">86</strain>
    </source>
</reference>
<keyword evidence="6" id="KW-0175">Coiled coil</keyword>
<proteinExistence type="inferred from homology"/>
<evidence type="ECO:0000256" key="4">
    <source>
        <dbReference type="ARBA" id="ARBA00023136"/>
    </source>
</evidence>
<dbReference type="GO" id="GO:0005886">
    <property type="term" value="C:plasma membrane"/>
    <property type="evidence" value="ECO:0007669"/>
    <property type="project" value="UniProtKB-SubCell"/>
</dbReference>
<dbReference type="RefSeq" id="WP_288196464.1">
    <property type="nucleotide sequence ID" value="NZ_LT608334.1"/>
</dbReference>
<evidence type="ECO:0000256" key="5">
    <source>
        <dbReference type="RuleBase" id="RU365093"/>
    </source>
</evidence>
<dbReference type="InterPro" id="IPR050739">
    <property type="entry name" value="MFP"/>
</dbReference>
<dbReference type="PANTHER" id="PTHR30386">
    <property type="entry name" value="MEMBRANE FUSION SUBUNIT OF EMRAB-TOLC MULTIDRUG EFFLUX PUMP"/>
    <property type="match status" value="1"/>
</dbReference>